<comment type="similarity">
    <text evidence="2">Belongs to the concentrative nucleoside transporter (CNT) (TC 2.A.41) family.</text>
</comment>
<name>A0ABZ0UMN6_9RICK</name>
<dbReference type="InterPro" id="IPR011642">
    <property type="entry name" value="Gate_dom"/>
</dbReference>
<dbReference type="PANTHER" id="PTHR10590:SF4">
    <property type="entry name" value="SOLUTE CARRIER FAMILY 28 MEMBER 3"/>
    <property type="match status" value="1"/>
</dbReference>
<dbReference type="Proteomes" id="UP001327219">
    <property type="component" value="Chromosome"/>
</dbReference>
<dbReference type="EMBL" id="CP110820">
    <property type="protein sequence ID" value="WPX96194.1"/>
    <property type="molecule type" value="Genomic_DNA"/>
</dbReference>
<evidence type="ECO:0000259" key="10">
    <source>
        <dbReference type="Pfam" id="PF07670"/>
    </source>
</evidence>
<feature type="transmembrane region" description="Helical" evidence="7">
    <location>
        <begin position="94"/>
        <end position="115"/>
    </location>
</feature>
<evidence type="ECO:0000256" key="2">
    <source>
        <dbReference type="ARBA" id="ARBA00009033"/>
    </source>
</evidence>
<dbReference type="InterPro" id="IPR002668">
    <property type="entry name" value="CNT_N_dom"/>
</dbReference>
<evidence type="ECO:0000256" key="5">
    <source>
        <dbReference type="ARBA" id="ARBA00022989"/>
    </source>
</evidence>
<evidence type="ECO:0000256" key="4">
    <source>
        <dbReference type="ARBA" id="ARBA00022692"/>
    </source>
</evidence>
<evidence type="ECO:0000259" key="8">
    <source>
        <dbReference type="Pfam" id="PF01773"/>
    </source>
</evidence>
<feature type="transmembrane region" description="Helical" evidence="7">
    <location>
        <begin position="201"/>
        <end position="223"/>
    </location>
</feature>
<evidence type="ECO:0000256" key="7">
    <source>
        <dbReference type="SAM" id="Phobius"/>
    </source>
</evidence>
<comment type="subcellular location">
    <subcellularLocation>
        <location evidence="1">Cell membrane</location>
        <topology evidence="1">Multi-pass membrane protein</topology>
    </subcellularLocation>
</comment>
<feature type="domain" description="Concentrative nucleoside transporter C-terminal" evidence="9">
    <location>
        <begin position="203"/>
        <end position="404"/>
    </location>
</feature>
<feature type="domain" description="Nucleoside transporter/FeoB GTPase Gate" evidence="10">
    <location>
        <begin position="99"/>
        <end position="193"/>
    </location>
</feature>
<feature type="domain" description="Concentrative nucleoside transporter N-terminal" evidence="8">
    <location>
        <begin position="10"/>
        <end position="81"/>
    </location>
</feature>
<protein>
    <submittedName>
        <fullName evidence="11">NupX-like nucleoside:proton symporter</fullName>
    </submittedName>
</protein>
<evidence type="ECO:0000256" key="3">
    <source>
        <dbReference type="ARBA" id="ARBA00022475"/>
    </source>
</evidence>
<evidence type="ECO:0000313" key="11">
    <source>
        <dbReference type="EMBL" id="WPX96194.1"/>
    </source>
</evidence>
<keyword evidence="12" id="KW-1185">Reference proteome</keyword>
<accession>A0ABZ0UMN6</accession>
<evidence type="ECO:0000256" key="6">
    <source>
        <dbReference type="ARBA" id="ARBA00023136"/>
    </source>
</evidence>
<keyword evidence="3" id="KW-1003">Cell membrane</keyword>
<dbReference type="PANTHER" id="PTHR10590">
    <property type="entry name" value="SODIUM/NUCLEOSIDE COTRANSPORTER"/>
    <property type="match status" value="1"/>
</dbReference>
<dbReference type="InterPro" id="IPR011657">
    <property type="entry name" value="CNT_C_dom"/>
</dbReference>
<sequence length="408" mass="43821">MQYVHCALTILLTLFIAFLLSNDKKRIKIKLIFLGLFFQFVFAIVLFKIPVIAKVFLGFNHVLDAISASTTHATSFVFGGLANPPEQSGLGYILAFQGFPVLITISALSAVLTYWKILPFIINIFSIIFRRILNVGGTLGFAVSANIFSGMSETPLVINTYLRRLSHSEIFSLMVCGTSAVASSVMVLYSMILKPIIENPLGHIITSVLISIPAALTISRIIIPEVSEVSEGKDANYSPAKNTLDALYTGIIDGGKVIITILAMLIGFVALIDITNQAIAAINPTEHSVTIQGILGMIMYPVAWVIGIPAHEAGIAGSLLGTKLVLNEIISFQELVRVGAQLTYKTKIMMLYALCSFANLGSIGVMIGVYGALIPERKSEVIKLGFKAIIAGTLVNLSIASIIGVLIG</sequence>
<feature type="transmembrane region" description="Helical" evidence="7">
    <location>
        <begin position="127"/>
        <end position="150"/>
    </location>
</feature>
<dbReference type="Pfam" id="PF07662">
    <property type="entry name" value="Nucleos_tra2_C"/>
    <property type="match status" value="1"/>
</dbReference>
<feature type="transmembrane region" description="Helical" evidence="7">
    <location>
        <begin position="349"/>
        <end position="373"/>
    </location>
</feature>
<dbReference type="RefSeq" id="WP_323733080.1">
    <property type="nucleotide sequence ID" value="NZ_CP110820.1"/>
</dbReference>
<gene>
    <name evidence="11" type="ORF">Bandiella_00303</name>
</gene>
<keyword evidence="6 7" id="KW-0472">Membrane</keyword>
<feature type="transmembrane region" description="Helical" evidence="7">
    <location>
        <begin position="31"/>
        <end position="50"/>
    </location>
</feature>
<evidence type="ECO:0000256" key="1">
    <source>
        <dbReference type="ARBA" id="ARBA00004651"/>
    </source>
</evidence>
<keyword evidence="4 7" id="KW-0812">Transmembrane</keyword>
<dbReference type="InterPro" id="IPR008276">
    <property type="entry name" value="C_nuclsd_transpt"/>
</dbReference>
<feature type="transmembrane region" description="Helical" evidence="7">
    <location>
        <begin position="257"/>
        <end position="282"/>
    </location>
</feature>
<dbReference type="Pfam" id="PF01773">
    <property type="entry name" value="Nucleos_tra2_N"/>
    <property type="match status" value="1"/>
</dbReference>
<evidence type="ECO:0000259" key="9">
    <source>
        <dbReference type="Pfam" id="PF07662"/>
    </source>
</evidence>
<reference evidence="11 12" key="1">
    <citation type="submission" date="2022-11" db="EMBL/GenBank/DDBJ databases">
        <title>Host association and intracellularity evolved multiple times independently in the Rickettsiales.</title>
        <authorList>
            <person name="Castelli M."/>
            <person name="Nardi T."/>
            <person name="Gammuto L."/>
            <person name="Bellinzona G."/>
            <person name="Sabaneyeva E."/>
            <person name="Potekhin A."/>
            <person name="Serra V."/>
            <person name="Petroni G."/>
            <person name="Sassera D."/>
        </authorList>
    </citation>
    <scope>NUCLEOTIDE SEQUENCE [LARGE SCALE GENOMIC DNA]</scope>
    <source>
        <strain evidence="11 12">NDG2</strain>
    </source>
</reference>
<feature type="transmembrane region" description="Helical" evidence="7">
    <location>
        <begin position="170"/>
        <end position="189"/>
    </location>
</feature>
<dbReference type="Pfam" id="PF07670">
    <property type="entry name" value="Gate"/>
    <property type="match status" value="1"/>
</dbReference>
<feature type="transmembrane region" description="Helical" evidence="7">
    <location>
        <begin position="289"/>
        <end position="310"/>
    </location>
</feature>
<feature type="transmembrane region" description="Helical" evidence="7">
    <location>
        <begin position="385"/>
        <end position="407"/>
    </location>
</feature>
<keyword evidence="5 7" id="KW-1133">Transmembrane helix</keyword>
<proteinExistence type="inferred from homology"/>
<organism evidence="11 12">
    <name type="scientific">Candidatus Bandiella euplotis</name>
    <dbReference type="NCBI Taxonomy" id="1664265"/>
    <lineage>
        <taxon>Bacteria</taxon>
        <taxon>Pseudomonadati</taxon>
        <taxon>Pseudomonadota</taxon>
        <taxon>Alphaproteobacteria</taxon>
        <taxon>Rickettsiales</taxon>
        <taxon>Candidatus Midichloriaceae</taxon>
        <taxon>Candidatus Bandiella</taxon>
    </lineage>
</organism>
<evidence type="ECO:0000313" key="12">
    <source>
        <dbReference type="Proteomes" id="UP001327219"/>
    </source>
</evidence>